<dbReference type="RefSeq" id="WP_027704340.1">
    <property type="nucleotide sequence ID" value="NZ_AP018933.1"/>
</dbReference>
<dbReference type="PANTHER" id="PTHR23088:SF27">
    <property type="entry name" value="DEAMINATED GLUTATHIONE AMIDASE"/>
    <property type="match status" value="1"/>
</dbReference>
<reference evidence="3 4" key="1">
    <citation type="submission" date="2018-09" db="EMBL/GenBank/DDBJ databases">
        <title>Zymobacter palmae IAM14233 (=T109) whole genome analysis.</title>
        <authorList>
            <person name="Yanase H."/>
        </authorList>
    </citation>
    <scope>NUCLEOTIDE SEQUENCE [LARGE SCALE GENOMIC DNA]</scope>
    <source>
        <strain evidence="3 4">IAM14233</strain>
    </source>
</reference>
<dbReference type="AlphaFoldDB" id="A0A348HIJ7"/>
<dbReference type="NCBIfam" id="NF033621">
    <property type="entry name" value="de_GSH_amidase"/>
    <property type="match status" value="1"/>
</dbReference>
<dbReference type="PANTHER" id="PTHR23088">
    <property type="entry name" value="NITRILASE-RELATED"/>
    <property type="match status" value="1"/>
</dbReference>
<feature type="domain" description="CN hydrolase" evidence="2">
    <location>
        <begin position="1"/>
        <end position="238"/>
    </location>
</feature>
<dbReference type="KEGG" id="zpl:ZBT109_2724"/>
<gene>
    <name evidence="3" type="ORF">ZBT109_2724</name>
</gene>
<protein>
    <submittedName>
        <fullName evidence="3">Predicted amidohydrolase</fullName>
    </submittedName>
</protein>
<dbReference type="InterPro" id="IPR001110">
    <property type="entry name" value="UPF0012_CS"/>
</dbReference>
<dbReference type="CDD" id="cd07581">
    <property type="entry name" value="nitrilase_3"/>
    <property type="match status" value="1"/>
</dbReference>
<dbReference type="GO" id="GO:0016787">
    <property type="term" value="F:hydrolase activity"/>
    <property type="evidence" value="ECO:0007669"/>
    <property type="project" value="UniProtKB-KW"/>
</dbReference>
<keyword evidence="3" id="KW-0378">Hydrolase</keyword>
<evidence type="ECO:0000259" key="2">
    <source>
        <dbReference type="PROSITE" id="PS50263"/>
    </source>
</evidence>
<dbReference type="EMBL" id="AP018933">
    <property type="protein sequence ID" value="BBG31449.1"/>
    <property type="molecule type" value="Genomic_DNA"/>
</dbReference>
<dbReference type="Gene3D" id="3.60.110.10">
    <property type="entry name" value="Carbon-nitrogen hydrolase"/>
    <property type="match status" value="1"/>
</dbReference>
<sequence length="262" mass="28091">MIIALGQFPVSPRWQHNAEQCAQLMAQAEQQGASLLVLPEAVLATDIGDPSCVIREAQPLDGPFLRQLLAISASQSVATVLTLHVPTHDGRVANVLVVLQKGKIVARYHKLHLYDAFTMKESTHVDAGDALPPVVTVGDMSVGVMTCYDLRFPEVAKSLALRGAELIVVPAAWVKGAHKERHWETLISARALDTTCYVAAVSECGPRNIGCSMVADPLGIVIARAAETPALVLAELSRERLENVRAALPVLANGRFQSPTLA</sequence>
<evidence type="ECO:0000313" key="4">
    <source>
        <dbReference type="Proteomes" id="UP000267342"/>
    </source>
</evidence>
<evidence type="ECO:0000256" key="1">
    <source>
        <dbReference type="ARBA" id="ARBA00010613"/>
    </source>
</evidence>
<evidence type="ECO:0000313" key="3">
    <source>
        <dbReference type="EMBL" id="BBG31449.1"/>
    </source>
</evidence>
<dbReference type="SUPFAM" id="SSF56317">
    <property type="entry name" value="Carbon-nitrogen hydrolase"/>
    <property type="match status" value="1"/>
</dbReference>
<dbReference type="PROSITE" id="PS50263">
    <property type="entry name" value="CN_HYDROLASE"/>
    <property type="match status" value="1"/>
</dbReference>
<accession>A0A348HIJ7</accession>
<dbReference type="InterPro" id="IPR036526">
    <property type="entry name" value="C-N_Hydrolase_sf"/>
</dbReference>
<keyword evidence="4" id="KW-1185">Reference proteome</keyword>
<dbReference type="InterPro" id="IPR003010">
    <property type="entry name" value="C-N_Hydrolase"/>
</dbReference>
<comment type="similarity">
    <text evidence="1">Belongs to the carbon-nitrogen hydrolase superfamily. NIT1/NIT2 family.</text>
</comment>
<dbReference type="InterPro" id="IPR047999">
    <property type="entry name" value="De_GSH_amidase"/>
</dbReference>
<dbReference type="OrthoDB" id="9803803at2"/>
<dbReference type="STRING" id="1123510.GCA_000620025_00074"/>
<dbReference type="PROSITE" id="PS01227">
    <property type="entry name" value="UPF0012"/>
    <property type="match status" value="1"/>
</dbReference>
<name>A0A348HIJ7_9GAMM</name>
<dbReference type="Pfam" id="PF00795">
    <property type="entry name" value="CN_hydrolase"/>
    <property type="match status" value="1"/>
</dbReference>
<dbReference type="Proteomes" id="UP000267342">
    <property type="component" value="Chromosome"/>
</dbReference>
<proteinExistence type="inferred from homology"/>
<organism evidence="3 4">
    <name type="scientific">Zymobacter palmae</name>
    <dbReference type="NCBI Taxonomy" id="33074"/>
    <lineage>
        <taxon>Bacteria</taxon>
        <taxon>Pseudomonadati</taxon>
        <taxon>Pseudomonadota</taxon>
        <taxon>Gammaproteobacteria</taxon>
        <taxon>Oceanospirillales</taxon>
        <taxon>Halomonadaceae</taxon>
        <taxon>Zymobacter group</taxon>
        <taxon>Zymobacter</taxon>
    </lineage>
</organism>